<dbReference type="InParanoid" id="D3BJS1"/>
<keyword evidence="3" id="KW-0548">Nucleotidyltransferase</keyword>
<dbReference type="STRING" id="670386.D3BJS1"/>
<dbReference type="CDD" id="cd09487">
    <property type="entry name" value="SAM_superfamily"/>
    <property type="match status" value="1"/>
</dbReference>
<evidence type="ECO:0000256" key="1">
    <source>
        <dbReference type="ARBA" id="ARBA00012020"/>
    </source>
</evidence>
<dbReference type="Proteomes" id="UP000001396">
    <property type="component" value="Unassembled WGS sequence"/>
</dbReference>
<keyword evidence="5 8" id="KW-0040">ANK repeat</keyword>
<evidence type="ECO:0000256" key="8">
    <source>
        <dbReference type="PROSITE-ProRule" id="PRU00023"/>
    </source>
</evidence>
<feature type="domain" description="SAM" evidence="9">
    <location>
        <begin position="233"/>
        <end position="296"/>
    </location>
</feature>
<dbReference type="PANTHER" id="PTHR24171">
    <property type="entry name" value="ANKYRIN REPEAT DOMAIN-CONTAINING PROTEIN 39-RELATED"/>
    <property type="match status" value="1"/>
</dbReference>
<dbReference type="EMBL" id="ADBJ01000038">
    <property type="protein sequence ID" value="EFA78151.1"/>
    <property type="molecule type" value="Genomic_DNA"/>
</dbReference>
<protein>
    <recommendedName>
        <fullName evidence="1">NAD(+) ADP-ribosyltransferase</fullName>
        <ecNumber evidence="1">2.4.2.30</ecNumber>
    </recommendedName>
</protein>
<dbReference type="Gene3D" id="1.10.150.50">
    <property type="entry name" value="Transcription Factor, Ets-1"/>
    <property type="match status" value="1"/>
</dbReference>
<keyword evidence="3" id="KW-0808">Transferase</keyword>
<reference evidence="10 11" key="1">
    <citation type="journal article" date="2011" name="Genome Res.">
        <title>Phylogeny-wide analysis of social amoeba genomes highlights ancient origins for complex intercellular communication.</title>
        <authorList>
            <person name="Heidel A.J."/>
            <person name="Lawal H.M."/>
            <person name="Felder M."/>
            <person name="Schilde C."/>
            <person name="Helps N.R."/>
            <person name="Tunggal B."/>
            <person name="Rivero F."/>
            <person name="John U."/>
            <person name="Schleicher M."/>
            <person name="Eichinger L."/>
            <person name="Platzer M."/>
            <person name="Noegel A.A."/>
            <person name="Schaap P."/>
            <person name="Gloeckner G."/>
        </authorList>
    </citation>
    <scope>NUCLEOTIDE SEQUENCE [LARGE SCALE GENOMIC DNA]</scope>
    <source>
        <strain evidence="11">ATCC 26659 / Pp 5 / PN500</strain>
    </source>
</reference>
<keyword evidence="4" id="KW-0677">Repeat</keyword>
<evidence type="ECO:0000313" key="11">
    <source>
        <dbReference type="Proteomes" id="UP000001396"/>
    </source>
</evidence>
<dbReference type="SUPFAM" id="SSF48403">
    <property type="entry name" value="Ankyrin repeat"/>
    <property type="match status" value="1"/>
</dbReference>
<comment type="caution">
    <text evidence="10">The sequence shown here is derived from an EMBL/GenBank/DDBJ whole genome shotgun (WGS) entry which is preliminary data.</text>
</comment>
<dbReference type="SMART" id="SM00454">
    <property type="entry name" value="SAM"/>
    <property type="match status" value="1"/>
</dbReference>
<organism evidence="10 11">
    <name type="scientific">Heterostelium pallidum (strain ATCC 26659 / Pp 5 / PN500)</name>
    <name type="common">Cellular slime mold</name>
    <name type="synonym">Polysphondylium pallidum</name>
    <dbReference type="NCBI Taxonomy" id="670386"/>
    <lineage>
        <taxon>Eukaryota</taxon>
        <taxon>Amoebozoa</taxon>
        <taxon>Evosea</taxon>
        <taxon>Eumycetozoa</taxon>
        <taxon>Dictyostelia</taxon>
        <taxon>Acytosteliales</taxon>
        <taxon>Acytosteliaceae</taxon>
        <taxon>Heterostelium</taxon>
    </lineage>
</organism>
<dbReference type="PRINTS" id="PR01415">
    <property type="entry name" value="ANKYRIN"/>
</dbReference>
<dbReference type="GO" id="GO:0003950">
    <property type="term" value="F:NAD+ poly-ADP-ribosyltransferase activity"/>
    <property type="evidence" value="ECO:0007669"/>
    <property type="project" value="UniProtKB-EC"/>
</dbReference>
<dbReference type="RefSeq" id="XP_020430277.1">
    <property type="nucleotide sequence ID" value="XM_020579602.1"/>
</dbReference>
<keyword evidence="2" id="KW-0328">Glycosyltransferase</keyword>
<accession>D3BJS1</accession>
<dbReference type="InterPro" id="IPR036770">
    <property type="entry name" value="Ankyrin_rpt-contain_sf"/>
</dbReference>
<dbReference type="Gene3D" id="1.25.40.20">
    <property type="entry name" value="Ankyrin repeat-containing domain"/>
    <property type="match status" value="2"/>
</dbReference>
<dbReference type="GO" id="GO:0016779">
    <property type="term" value="F:nucleotidyltransferase activity"/>
    <property type="evidence" value="ECO:0007669"/>
    <property type="project" value="UniProtKB-KW"/>
</dbReference>
<proteinExistence type="inferred from homology"/>
<dbReference type="InterPro" id="IPR002110">
    <property type="entry name" value="Ankyrin_rpt"/>
</dbReference>
<dbReference type="PROSITE" id="PS50105">
    <property type="entry name" value="SAM_DOMAIN"/>
    <property type="match status" value="1"/>
</dbReference>
<keyword evidence="11" id="KW-1185">Reference proteome</keyword>
<dbReference type="GeneID" id="31364278"/>
<evidence type="ECO:0000313" key="10">
    <source>
        <dbReference type="EMBL" id="EFA78151.1"/>
    </source>
</evidence>
<dbReference type="Pfam" id="PF12796">
    <property type="entry name" value="Ank_2"/>
    <property type="match status" value="1"/>
</dbReference>
<evidence type="ECO:0000256" key="3">
    <source>
        <dbReference type="ARBA" id="ARBA00022695"/>
    </source>
</evidence>
<comment type="catalytic activity">
    <reaction evidence="7">
        <text>NAD(+) + (ADP-D-ribosyl)n-acceptor = nicotinamide + (ADP-D-ribosyl)n+1-acceptor + H(+).</text>
        <dbReference type="EC" id="2.4.2.30"/>
    </reaction>
</comment>
<dbReference type="PANTHER" id="PTHR24171:SF9">
    <property type="entry name" value="ANKYRIN REPEAT DOMAIN-CONTAINING PROTEIN 39"/>
    <property type="match status" value="1"/>
</dbReference>
<feature type="repeat" description="ANK" evidence="8">
    <location>
        <begin position="106"/>
        <end position="127"/>
    </location>
</feature>
<evidence type="ECO:0000256" key="7">
    <source>
        <dbReference type="ARBA" id="ARBA00033987"/>
    </source>
</evidence>
<name>D3BJS1_HETP5</name>
<comment type="similarity">
    <text evidence="6">Belongs to the ARTD/PARP family.</text>
</comment>
<dbReference type="Pfam" id="PF00536">
    <property type="entry name" value="SAM_1"/>
    <property type="match status" value="1"/>
</dbReference>
<dbReference type="InterPro" id="IPR001660">
    <property type="entry name" value="SAM"/>
</dbReference>
<dbReference type="AlphaFoldDB" id="D3BJS1"/>
<dbReference type="SUPFAM" id="SSF47769">
    <property type="entry name" value="SAM/Pointed domain"/>
    <property type="match status" value="1"/>
</dbReference>
<evidence type="ECO:0000259" key="9">
    <source>
        <dbReference type="PROSITE" id="PS50105"/>
    </source>
</evidence>
<evidence type="ECO:0000256" key="5">
    <source>
        <dbReference type="ARBA" id="ARBA00023043"/>
    </source>
</evidence>
<feature type="repeat" description="ANK" evidence="8">
    <location>
        <begin position="179"/>
        <end position="211"/>
    </location>
</feature>
<gene>
    <name evidence="10" type="ORF">PPL_08801</name>
</gene>
<dbReference type="PROSITE" id="PS50297">
    <property type="entry name" value="ANK_REP_REGION"/>
    <property type="match status" value="3"/>
</dbReference>
<dbReference type="PROSITE" id="PS50088">
    <property type="entry name" value="ANK_REPEAT"/>
    <property type="match status" value="3"/>
</dbReference>
<dbReference type="Pfam" id="PF13637">
    <property type="entry name" value="Ank_4"/>
    <property type="match status" value="1"/>
</dbReference>
<sequence length="423" mass="47455">MTSSVEKKSWMNEIITRRSSTSLPTTPSFMNKPVNKLHQAIALKDLAKVKQRLSQARKAKLELAGFDNMDQTPLCAALRQGSFDIVKDILYFYQTNKMDINQQDKNGYTPLHVAASYCDDQILMLLLHFEGINKGVNVNLQNKNGETPLHKSIFNNSVRLLMVNFLLEAGAEVNVLNSRGESPLHFAVRLGREDLVSVLVKAGADITVKGNEKKTCYELSLQGGNVKVINFLKNVQDVYNWLRSIELEQYWLNFVKEEIFMDLLPDVDEKTLDSLKITFSGHRLKIIKNCRLLKDQVPTTETSGINSMSSNDHTGAKKFSMESLKSNTPNSVSSDHHTVATRGVQEGVSDYGIDSLALHGHLLWRQLGAEAVHGHGVLQSRLALPRDEHQEIRYRMGPFLPVHHADDTRRAVSPQLVAADRAS</sequence>
<evidence type="ECO:0000256" key="6">
    <source>
        <dbReference type="ARBA" id="ARBA00024347"/>
    </source>
</evidence>
<feature type="repeat" description="ANK" evidence="8">
    <location>
        <begin position="144"/>
        <end position="178"/>
    </location>
</feature>
<evidence type="ECO:0000256" key="2">
    <source>
        <dbReference type="ARBA" id="ARBA00022676"/>
    </source>
</evidence>
<evidence type="ECO:0000256" key="4">
    <source>
        <dbReference type="ARBA" id="ARBA00022737"/>
    </source>
</evidence>
<dbReference type="InterPro" id="IPR013761">
    <property type="entry name" value="SAM/pointed_sf"/>
</dbReference>
<dbReference type="SMART" id="SM00248">
    <property type="entry name" value="ANK"/>
    <property type="match status" value="4"/>
</dbReference>
<dbReference type="EC" id="2.4.2.30" evidence="1"/>